<comment type="caution">
    <text evidence="4">The sequence shown here is derived from an EMBL/GenBank/DDBJ whole genome shotgun (WGS) entry which is preliminary data.</text>
</comment>
<dbReference type="InterPro" id="IPR051675">
    <property type="entry name" value="Endo/Exo/Phosphatase_dom_1"/>
</dbReference>
<proteinExistence type="predicted"/>
<dbReference type="InterPro" id="IPR003583">
    <property type="entry name" value="Hlx-hairpin-Hlx_DNA-bd_motif"/>
</dbReference>
<accession>A0ABD0LDL1</accession>
<dbReference type="EMBL" id="JACVVK020000056">
    <property type="protein sequence ID" value="KAK7497654.1"/>
    <property type="molecule type" value="Genomic_DNA"/>
</dbReference>
<feature type="region of interest" description="Disordered" evidence="2">
    <location>
        <begin position="117"/>
        <end position="145"/>
    </location>
</feature>
<evidence type="ECO:0000256" key="1">
    <source>
        <dbReference type="ARBA" id="ARBA00015260"/>
    </source>
</evidence>
<dbReference type="PANTHER" id="PTHR21180:SF32">
    <property type="entry name" value="ENDONUCLEASE_EXONUCLEASE_PHOSPHATASE FAMILY DOMAIN-CONTAINING PROTEIN 1"/>
    <property type="match status" value="1"/>
</dbReference>
<dbReference type="InterPro" id="IPR010994">
    <property type="entry name" value="RuvA_2-like"/>
</dbReference>
<dbReference type="InterPro" id="IPR004509">
    <property type="entry name" value="Competence_ComEA_HhH"/>
</dbReference>
<feature type="domain" description="Helix-hairpin-helix DNA-binding motif class 1" evidence="3">
    <location>
        <begin position="89"/>
        <end position="108"/>
    </location>
</feature>
<feature type="compositionally biased region" description="Basic and acidic residues" evidence="2">
    <location>
        <begin position="127"/>
        <end position="139"/>
    </location>
</feature>
<dbReference type="PANTHER" id="PTHR21180">
    <property type="entry name" value="ENDONUCLEASE/EXONUCLEASE/PHOSPHATASE FAMILY DOMAIN-CONTAINING PROTEIN 1"/>
    <property type="match status" value="1"/>
</dbReference>
<reference evidence="4 5" key="1">
    <citation type="journal article" date="2023" name="Sci. Data">
        <title>Genome assembly of the Korean intertidal mud-creeper Batillaria attramentaria.</title>
        <authorList>
            <person name="Patra A.K."/>
            <person name="Ho P.T."/>
            <person name="Jun S."/>
            <person name="Lee S.J."/>
            <person name="Kim Y."/>
            <person name="Won Y.J."/>
        </authorList>
    </citation>
    <scope>NUCLEOTIDE SEQUENCE [LARGE SCALE GENOMIC DNA]</scope>
    <source>
        <strain evidence="4">Wonlab-2016</strain>
    </source>
</reference>
<organism evidence="4 5">
    <name type="scientific">Batillaria attramentaria</name>
    <dbReference type="NCBI Taxonomy" id="370345"/>
    <lineage>
        <taxon>Eukaryota</taxon>
        <taxon>Metazoa</taxon>
        <taxon>Spiralia</taxon>
        <taxon>Lophotrochozoa</taxon>
        <taxon>Mollusca</taxon>
        <taxon>Gastropoda</taxon>
        <taxon>Caenogastropoda</taxon>
        <taxon>Sorbeoconcha</taxon>
        <taxon>Cerithioidea</taxon>
        <taxon>Batillariidae</taxon>
        <taxon>Batillaria</taxon>
    </lineage>
</organism>
<evidence type="ECO:0000313" key="5">
    <source>
        <dbReference type="Proteomes" id="UP001519460"/>
    </source>
</evidence>
<dbReference type="SUPFAM" id="SSF47781">
    <property type="entry name" value="RuvA domain 2-like"/>
    <property type="match status" value="2"/>
</dbReference>
<dbReference type="InterPro" id="IPR036691">
    <property type="entry name" value="Endo/exonu/phosph_ase_sf"/>
</dbReference>
<protein>
    <recommendedName>
        <fullName evidence="1">Endonuclease/exonuclease/phosphatase family domain-containing protein 1</fullName>
    </recommendedName>
</protein>
<gene>
    <name evidence="4" type="ORF">BaRGS_00011049</name>
</gene>
<dbReference type="Pfam" id="PF12836">
    <property type="entry name" value="HHH_3"/>
    <property type="match status" value="2"/>
</dbReference>
<dbReference type="AlphaFoldDB" id="A0ABD0LDL1"/>
<dbReference type="Gene3D" id="3.60.10.10">
    <property type="entry name" value="Endonuclease/exonuclease/phosphatase"/>
    <property type="match status" value="1"/>
</dbReference>
<feature type="domain" description="Helix-hairpin-helix DNA-binding motif class 1" evidence="3">
    <location>
        <begin position="188"/>
        <end position="207"/>
    </location>
</feature>
<feature type="domain" description="Helix-hairpin-helix DNA-binding motif class 1" evidence="3">
    <location>
        <begin position="59"/>
        <end position="78"/>
    </location>
</feature>
<name>A0ABD0LDL1_9CAEN</name>
<sequence>MGAVNSCCIPRHHGEVHQNGKGSKFKGHRRNLSATFNLSNLEDDSESQNYVNINAATEEELMTLPGIHRTIAKNIVDYRRQIGGFRRVEDLALVSGVGAEKLSRIRCDISIGLRPAPGSRDSSLRGSRVDGDSVRDQKGSRGANSQQSLINVNTANIFQLIKINGIGMVLAENIVTYREKNGPFSTLDDLVKVKGIGNGILSAIRPYLTVDASSASPPPSSPPPPSNHRLLNGGTRIPGKTAVIDDNPMPLSDYQRRSMTSIENLMELLGPMAQVPKRPQISEPFKFRHKDRPAVRLASWNLQQCSLDKVTNPGVKDVICMTILENGFGIVAVQELSHDKALEEICQELNQPTLPNVKHWSGHRGKWKCAVSQVAGRMFRSVEYNGFLYDSSQKIELVSASLLEKENGKAPFARMPYLGFFRVNGQLDCVVVSLHLKATGLMGEDLDRTKAEVATMSDVLECLRHHVKGEEDVILAGDFNLTPNNKEFDNLRARGFLNCIDSNTPTNISLKNQEGSKTYDNIWISRQTQKVWTGNSGVVREGLSSPWIPNGWQWGGIVSDHCPIFTELYVDKDLDRGDIGVGAEGIRFIVGADP</sequence>
<keyword evidence="5" id="KW-1185">Reference proteome</keyword>
<dbReference type="Proteomes" id="UP001519460">
    <property type="component" value="Unassembled WGS sequence"/>
</dbReference>
<feature type="domain" description="Helix-hairpin-helix DNA-binding motif class 1" evidence="3">
    <location>
        <begin position="158"/>
        <end position="177"/>
    </location>
</feature>
<dbReference type="NCBIfam" id="TIGR00426">
    <property type="entry name" value="competence protein ComEA helix-hairpin-helix repeat region"/>
    <property type="match status" value="1"/>
</dbReference>
<dbReference type="SUPFAM" id="SSF56219">
    <property type="entry name" value="DNase I-like"/>
    <property type="match status" value="1"/>
</dbReference>
<dbReference type="SMART" id="SM00278">
    <property type="entry name" value="HhH1"/>
    <property type="match status" value="4"/>
</dbReference>
<evidence type="ECO:0000313" key="4">
    <source>
        <dbReference type="EMBL" id="KAK7497654.1"/>
    </source>
</evidence>
<dbReference type="CDD" id="cd10283">
    <property type="entry name" value="MnuA_DNase1-like"/>
    <property type="match status" value="1"/>
</dbReference>
<evidence type="ECO:0000259" key="3">
    <source>
        <dbReference type="SMART" id="SM00278"/>
    </source>
</evidence>
<evidence type="ECO:0000256" key="2">
    <source>
        <dbReference type="SAM" id="MobiDB-lite"/>
    </source>
</evidence>
<dbReference type="Gene3D" id="1.10.150.320">
    <property type="entry name" value="Photosystem II 12 kDa extrinsic protein"/>
    <property type="match status" value="2"/>
</dbReference>